<dbReference type="PANTHER" id="PTHR43639">
    <property type="entry name" value="OXIDOREDUCTASE, SHORT-CHAIN DEHYDROGENASE/REDUCTASE FAMILY (AFU_ORTHOLOGUE AFUA_5G02870)"/>
    <property type="match status" value="1"/>
</dbReference>
<dbReference type="AlphaFoldDB" id="A0A6N9YJ34"/>
<comment type="caution">
    <text evidence="4">The sequence shown here is derived from an EMBL/GenBank/DDBJ whole genome shotgun (WGS) entry which is preliminary data.</text>
</comment>
<comment type="similarity">
    <text evidence="1">Belongs to the short-chain dehydrogenases/reductases (SDR) family.</text>
</comment>
<evidence type="ECO:0000313" key="5">
    <source>
        <dbReference type="Proteomes" id="UP000469185"/>
    </source>
</evidence>
<evidence type="ECO:0000256" key="2">
    <source>
        <dbReference type="ARBA" id="ARBA00023002"/>
    </source>
</evidence>
<dbReference type="PRINTS" id="PR00080">
    <property type="entry name" value="SDRFAMILY"/>
</dbReference>
<dbReference type="Proteomes" id="UP000469185">
    <property type="component" value="Unassembled WGS sequence"/>
</dbReference>
<dbReference type="FunFam" id="3.40.50.720:FF:000084">
    <property type="entry name" value="Short-chain dehydrogenase reductase"/>
    <property type="match status" value="1"/>
</dbReference>
<dbReference type="CDD" id="cd05233">
    <property type="entry name" value="SDR_c"/>
    <property type="match status" value="1"/>
</dbReference>
<gene>
    <name evidence="4" type="ORF">G1H11_06575</name>
</gene>
<dbReference type="EMBL" id="JAAGOB010000003">
    <property type="protein sequence ID" value="NED94974.1"/>
    <property type="molecule type" value="Genomic_DNA"/>
</dbReference>
<evidence type="ECO:0000256" key="1">
    <source>
        <dbReference type="ARBA" id="ARBA00006484"/>
    </source>
</evidence>
<dbReference type="Gene3D" id="3.40.50.720">
    <property type="entry name" value="NAD(P)-binding Rossmann-like Domain"/>
    <property type="match status" value="1"/>
</dbReference>
<accession>A0A6N9YJ34</accession>
<keyword evidence="5" id="KW-1185">Reference proteome</keyword>
<name>A0A6N9YJ34_9ACTN</name>
<dbReference type="InterPro" id="IPR002347">
    <property type="entry name" value="SDR_fam"/>
</dbReference>
<dbReference type="SMART" id="SM00822">
    <property type="entry name" value="PKS_KR"/>
    <property type="match status" value="1"/>
</dbReference>
<evidence type="ECO:0000313" key="4">
    <source>
        <dbReference type="EMBL" id="NED94974.1"/>
    </source>
</evidence>
<dbReference type="PRINTS" id="PR00081">
    <property type="entry name" value="GDHRDH"/>
</dbReference>
<reference evidence="4 5" key="1">
    <citation type="submission" date="2020-02" db="EMBL/GenBank/DDBJ databases">
        <authorList>
            <person name="Li X.-J."/>
            <person name="Feng X.-M."/>
        </authorList>
    </citation>
    <scope>NUCLEOTIDE SEQUENCE [LARGE SCALE GENOMIC DNA]</scope>
    <source>
        <strain evidence="4 5">CGMCC 4.7225</strain>
    </source>
</reference>
<evidence type="ECO:0000259" key="3">
    <source>
        <dbReference type="SMART" id="SM00822"/>
    </source>
</evidence>
<dbReference type="RefSeq" id="WP_163817315.1">
    <property type="nucleotide sequence ID" value="NZ_JAAGOB010000003.1"/>
</dbReference>
<dbReference type="Pfam" id="PF13561">
    <property type="entry name" value="adh_short_C2"/>
    <property type="match status" value="1"/>
</dbReference>
<dbReference type="PANTHER" id="PTHR43639:SF1">
    <property type="entry name" value="SHORT-CHAIN DEHYDROGENASE_REDUCTASE FAMILY PROTEIN"/>
    <property type="match status" value="1"/>
</dbReference>
<proteinExistence type="inferred from homology"/>
<organism evidence="4 5">
    <name type="scientific">Phytoactinopolyspora alkaliphila</name>
    <dbReference type="NCBI Taxonomy" id="1783498"/>
    <lineage>
        <taxon>Bacteria</taxon>
        <taxon>Bacillati</taxon>
        <taxon>Actinomycetota</taxon>
        <taxon>Actinomycetes</taxon>
        <taxon>Jiangellales</taxon>
        <taxon>Jiangellaceae</taxon>
        <taxon>Phytoactinopolyspora</taxon>
    </lineage>
</organism>
<keyword evidence="2" id="KW-0560">Oxidoreductase</keyword>
<dbReference type="SUPFAM" id="SSF51735">
    <property type="entry name" value="NAD(P)-binding Rossmann-fold domains"/>
    <property type="match status" value="1"/>
</dbReference>
<dbReference type="GO" id="GO:0016491">
    <property type="term" value="F:oxidoreductase activity"/>
    <property type="evidence" value="ECO:0007669"/>
    <property type="project" value="UniProtKB-KW"/>
</dbReference>
<protein>
    <submittedName>
        <fullName evidence="4">SDR family oxidoreductase</fullName>
    </submittedName>
</protein>
<dbReference type="InterPro" id="IPR057326">
    <property type="entry name" value="KR_dom"/>
</dbReference>
<feature type="domain" description="Ketoreductase" evidence="3">
    <location>
        <begin position="12"/>
        <end position="211"/>
    </location>
</feature>
<sequence length="251" mass="25160">MNTQLNNELTGKRAFVTGGGRGIGAAVARRLATAGADVALTYRSDDESAASVVKEIEAAGRLAKAVKVDNADTDALVAAVNGVAEEFGGLDVLVNNAAMFPTGPLDQVELGEFDAVMAANVRAPFAASVAASAHMGDGGRIISIGSNVAVRAPFAGLGLYTLSKTALLGLTAGLARDLGPRGITVNLVNPGPTDTDLNPADGPMGDAIRAHTALGRFAQPEDIAGMVAYLAGPAAAYVTGASILVDGGFSI</sequence>
<dbReference type="InterPro" id="IPR036291">
    <property type="entry name" value="NAD(P)-bd_dom_sf"/>
</dbReference>